<protein>
    <submittedName>
        <fullName evidence="2">Gluconate 2-dehydrogenase gamma chain</fullName>
        <ecNumber evidence="2">1.1.99.3</ecNumber>
    </submittedName>
</protein>
<keyword evidence="1" id="KW-0812">Transmembrane</keyword>
<dbReference type="InterPro" id="IPR006311">
    <property type="entry name" value="TAT_signal"/>
</dbReference>
<evidence type="ECO:0000256" key="1">
    <source>
        <dbReference type="SAM" id="Phobius"/>
    </source>
</evidence>
<keyword evidence="3" id="KW-1185">Reference proteome</keyword>
<proteinExistence type="predicted"/>
<dbReference type="InterPro" id="IPR027056">
    <property type="entry name" value="Gluconate_2DH_su3"/>
</dbReference>
<evidence type="ECO:0000313" key="2">
    <source>
        <dbReference type="EMBL" id="MBA9028427.1"/>
    </source>
</evidence>
<dbReference type="Proteomes" id="UP000626697">
    <property type="component" value="Unassembled WGS sequence"/>
</dbReference>
<gene>
    <name evidence="2" type="ORF">HNP81_003747</name>
</gene>
<dbReference type="PROSITE" id="PS51318">
    <property type="entry name" value="TAT"/>
    <property type="match status" value="1"/>
</dbReference>
<reference evidence="2 3" key="1">
    <citation type="submission" date="2020-08" db="EMBL/GenBank/DDBJ databases">
        <title>Genomic Encyclopedia of Type Strains, Phase IV (KMG-IV): sequencing the most valuable type-strain genomes for metagenomic binning, comparative biology and taxonomic classification.</title>
        <authorList>
            <person name="Goeker M."/>
        </authorList>
    </citation>
    <scope>NUCLEOTIDE SEQUENCE [LARGE SCALE GENOMIC DNA]</scope>
    <source>
        <strain evidence="2 3">DSM 105481</strain>
    </source>
</reference>
<organism evidence="2 3">
    <name type="scientific">Peribacillus huizhouensis</name>
    <dbReference type="NCBI Taxonomy" id="1501239"/>
    <lineage>
        <taxon>Bacteria</taxon>
        <taxon>Bacillati</taxon>
        <taxon>Bacillota</taxon>
        <taxon>Bacilli</taxon>
        <taxon>Bacillales</taxon>
        <taxon>Bacillaceae</taxon>
        <taxon>Peribacillus</taxon>
    </lineage>
</organism>
<sequence length="263" mass="29304">MSEKDERKDAMTRRQFIRKGGYVAGGAIGGGILGASISQMFMPTAPSPSPEISKTKNEGVQKADVERYNQALMFFNKQEDFKVLAQASERIFPADDLGPGAIDLDVPFYIDHQLAGAWGNNARDYMLGPFYPGIETQGFQSHLKRNEIISQGIARIQSVSKENFKKKFTELNEQQQDDILAAFEKGKVKMKGVSSNDFFTLLRMSVLEGVYADPLYGGNRDMAGWKMKGFPGNQMSYLAQIESKEFLEIEPSSLHSHIASPKK</sequence>
<dbReference type="EC" id="1.1.99.3" evidence="2"/>
<keyword evidence="2" id="KW-0560">Oxidoreductase</keyword>
<accession>A0ABR6CTR6</accession>
<feature type="transmembrane region" description="Helical" evidence="1">
    <location>
        <begin position="21"/>
        <end position="42"/>
    </location>
</feature>
<keyword evidence="1" id="KW-0472">Membrane</keyword>
<comment type="caution">
    <text evidence="2">The sequence shown here is derived from an EMBL/GenBank/DDBJ whole genome shotgun (WGS) entry which is preliminary data.</text>
</comment>
<dbReference type="GO" id="GO:0033717">
    <property type="term" value="F:gluconate 2-dehydrogenase (acceptor) activity"/>
    <property type="evidence" value="ECO:0007669"/>
    <property type="project" value="UniProtKB-EC"/>
</dbReference>
<keyword evidence="1" id="KW-1133">Transmembrane helix</keyword>
<evidence type="ECO:0000313" key="3">
    <source>
        <dbReference type="Proteomes" id="UP000626697"/>
    </source>
</evidence>
<dbReference type="RefSeq" id="WP_182503532.1">
    <property type="nucleotide sequence ID" value="NZ_JACJHX010000014.1"/>
</dbReference>
<dbReference type="EMBL" id="JACJHX010000014">
    <property type="protein sequence ID" value="MBA9028427.1"/>
    <property type="molecule type" value="Genomic_DNA"/>
</dbReference>
<name>A0ABR6CTR6_9BACI</name>
<dbReference type="Pfam" id="PF13618">
    <property type="entry name" value="Gluconate_2-dh3"/>
    <property type="match status" value="1"/>
</dbReference>